<evidence type="ECO:0000313" key="4">
    <source>
        <dbReference type="Proteomes" id="UP001500751"/>
    </source>
</evidence>
<dbReference type="RefSeq" id="WP_344665328.1">
    <property type="nucleotide sequence ID" value="NZ_BAAAQN010000009.1"/>
</dbReference>
<organism evidence="3 4">
    <name type="scientific">Catenulispora yoronensis</name>
    <dbReference type="NCBI Taxonomy" id="450799"/>
    <lineage>
        <taxon>Bacteria</taxon>
        <taxon>Bacillati</taxon>
        <taxon>Actinomycetota</taxon>
        <taxon>Actinomycetes</taxon>
        <taxon>Catenulisporales</taxon>
        <taxon>Catenulisporaceae</taxon>
        <taxon>Catenulispora</taxon>
    </lineage>
</organism>
<comment type="caution">
    <text evidence="3">The sequence shown here is derived from an EMBL/GenBank/DDBJ whole genome shotgun (WGS) entry which is preliminary data.</text>
</comment>
<dbReference type="InterPro" id="IPR024370">
    <property type="entry name" value="PBP_domain"/>
</dbReference>
<name>A0ABP5FDU0_9ACTN</name>
<evidence type="ECO:0000256" key="1">
    <source>
        <dbReference type="SAM" id="SignalP"/>
    </source>
</evidence>
<keyword evidence="1" id="KW-0732">Signal</keyword>
<proteinExistence type="predicted"/>
<dbReference type="Proteomes" id="UP001500751">
    <property type="component" value="Unassembled WGS sequence"/>
</dbReference>
<dbReference type="Pfam" id="PF12849">
    <property type="entry name" value="PBP_like_2"/>
    <property type="match status" value="1"/>
</dbReference>
<dbReference type="Gene3D" id="3.40.190.10">
    <property type="entry name" value="Periplasmic binding protein-like II"/>
    <property type="match status" value="1"/>
</dbReference>
<keyword evidence="4" id="KW-1185">Reference proteome</keyword>
<accession>A0ABP5FDU0</accession>
<evidence type="ECO:0000313" key="3">
    <source>
        <dbReference type="EMBL" id="GAA2023219.1"/>
    </source>
</evidence>
<feature type="chain" id="PRO_5046656373" description="PBP domain-containing protein" evidence="1">
    <location>
        <begin position="32"/>
        <end position="349"/>
    </location>
</feature>
<evidence type="ECO:0000259" key="2">
    <source>
        <dbReference type="Pfam" id="PF12849"/>
    </source>
</evidence>
<sequence length="349" mass="35882">MNKTRAPFVRTLLAAFVALFAVLADTSPAAADPPVLPPPANSIVFVGTGIDQALIGAICAAYDAIPPAVPCYSWDATGSSPIVTKAGAAPVARPNGSQAGISLLNSTSSSVVDVARSARGPLSGSLDYFIPFVRDAIGWSAETGGNAPSNLTSADLRGIFSCTITSWNQITDIAGYIGPSTTIIPVLPQLGTDTRGTWLADLGITATSEPCWSPVTPTENEGTAAIFTGNPNVIFPYNLAHYVGQVYDGKGSGSDLPGSLDAFRSIDGIAQILTVGQQFNSGLPSAYLRNLYNVVRVSDWNSATLGPPLKALLGRASINGWICKSGAAVISSYGFQSLGAGCGTQLIGI</sequence>
<dbReference type="SUPFAM" id="SSF53850">
    <property type="entry name" value="Periplasmic binding protein-like II"/>
    <property type="match status" value="1"/>
</dbReference>
<dbReference type="EMBL" id="BAAAQN010000009">
    <property type="protein sequence ID" value="GAA2023219.1"/>
    <property type="molecule type" value="Genomic_DNA"/>
</dbReference>
<feature type="domain" description="PBP" evidence="2">
    <location>
        <begin position="86"/>
        <end position="203"/>
    </location>
</feature>
<protein>
    <recommendedName>
        <fullName evidence="2">PBP domain-containing protein</fullName>
    </recommendedName>
</protein>
<gene>
    <name evidence="3" type="ORF">GCM10009839_20910</name>
</gene>
<feature type="signal peptide" evidence="1">
    <location>
        <begin position="1"/>
        <end position="31"/>
    </location>
</feature>
<reference evidence="4" key="1">
    <citation type="journal article" date="2019" name="Int. J. Syst. Evol. Microbiol.">
        <title>The Global Catalogue of Microorganisms (GCM) 10K type strain sequencing project: providing services to taxonomists for standard genome sequencing and annotation.</title>
        <authorList>
            <consortium name="The Broad Institute Genomics Platform"/>
            <consortium name="The Broad Institute Genome Sequencing Center for Infectious Disease"/>
            <person name="Wu L."/>
            <person name="Ma J."/>
        </authorList>
    </citation>
    <scope>NUCLEOTIDE SEQUENCE [LARGE SCALE GENOMIC DNA]</scope>
    <source>
        <strain evidence="4">JCM 16014</strain>
    </source>
</reference>